<evidence type="ECO:0000313" key="2">
    <source>
        <dbReference type="Proteomes" id="UP001207468"/>
    </source>
</evidence>
<keyword evidence="2" id="KW-1185">Reference proteome</keyword>
<protein>
    <submittedName>
        <fullName evidence="1">Uncharacterized protein</fullName>
    </submittedName>
</protein>
<accession>A0ACC0UHE5</accession>
<gene>
    <name evidence="1" type="ORF">F5148DRAFT_473829</name>
</gene>
<reference evidence="1" key="1">
    <citation type="submission" date="2021-03" db="EMBL/GenBank/DDBJ databases">
        <title>Evolutionary priming and transition to the ectomycorrhizal habit in an iconic lineage of mushroom-forming fungi: is preadaptation a requirement?</title>
        <authorList>
            <consortium name="DOE Joint Genome Institute"/>
            <person name="Looney B.P."/>
            <person name="Miyauchi S."/>
            <person name="Morin E."/>
            <person name="Drula E."/>
            <person name="Courty P.E."/>
            <person name="Chicoki N."/>
            <person name="Fauchery L."/>
            <person name="Kohler A."/>
            <person name="Kuo A."/>
            <person name="LaButti K."/>
            <person name="Pangilinan J."/>
            <person name="Lipzen A."/>
            <person name="Riley R."/>
            <person name="Andreopoulos W."/>
            <person name="He G."/>
            <person name="Johnson J."/>
            <person name="Barry K.W."/>
            <person name="Grigoriev I.V."/>
            <person name="Nagy L."/>
            <person name="Hibbett D."/>
            <person name="Henrissat B."/>
            <person name="Matheny P.B."/>
            <person name="Labbe J."/>
            <person name="Martin A.F."/>
        </authorList>
    </citation>
    <scope>NUCLEOTIDE SEQUENCE</scope>
    <source>
        <strain evidence="1">BPL698</strain>
    </source>
</reference>
<sequence>MAELQLSYKGSYHHVLPATAVPWSHLNMVHSGSSFTSGERLGLSLLAGTSAVSACAVVCLLSYIVYSAVCIVPGSSRRWQVRGPVEVYFLNQLVWDLVQASGGLMNIKWATDATVQPGTYCSAQGAIKQLSDVGSAMSSLIISLFTLRVVCFWRIGRTDTDEKDHKRKLIWSVIVVASLWIALGVLVGVNMAVSKNGRFYAPTGYWCWISAEYSVQRTATDFAFIWTTASCSIVVYGMLFLYLKGYITTDGWRVRVRRHADPLHVHGHLRQAYGLLFYPLVYILTILPLSAARYTTFAHHQVPFAVTCFCDAIYLSNGLLNVLLFSFTRPHLLPHDPEVPNFAPQSRRSRTTTETHNGDSLWGERSFY</sequence>
<dbReference type="Proteomes" id="UP001207468">
    <property type="component" value="Unassembled WGS sequence"/>
</dbReference>
<proteinExistence type="predicted"/>
<evidence type="ECO:0000313" key="1">
    <source>
        <dbReference type="EMBL" id="KAI9510983.1"/>
    </source>
</evidence>
<name>A0ACC0UHE5_9AGAM</name>
<dbReference type="EMBL" id="JAGFNK010000030">
    <property type="protein sequence ID" value="KAI9510983.1"/>
    <property type="molecule type" value="Genomic_DNA"/>
</dbReference>
<organism evidence="1 2">
    <name type="scientific">Russula earlei</name>
    <dbReference type="NCBI Taxonomy" id="71964"/>
    <lineage>
        <taxon>Eukaryota</taxon>
        <taxon>Fungi</taxon>
        <taxon>Dikarya</taxon>
        <taxon>Basidiomycota</taxon>
        <taxon>Agaricomycotina</taxon>
        <taxon>Agaricomycetes</taxon>
        <taxon>Russulales</taxon>
        <taxon>Russulaceae</taxon>
        <taxon>Russula</taxon>
    </lineage>
</organism>
<comment type="caution">
    <text evidence="1">The sequence shown here is derived from an EMBL/GenBank/DDBJ whole genome shotgun (WGS) entry which is preliminary data.</text>
</comment>